<accession>A0AAV4RW52</accession>
<keyword evidence="3" id="KW-1185">Reference proteome</keyword>
<keyword evidence="1" id="KW-0472">Membrane</keyword>
<gene>
    <name evidence="2" type="ORF">CEXT_412651</name>
</gene>
<keyword evidence="1" id="KW-0812">Transmembrane</keyword>
<evidence type="ECO:0000256" key="1">
    <source>
        <dbReference type="SAM" id="Phobius"/>
    </source>
</evidence>
<sequence>MGLNGRVARALTLGIKGHFDLILLQFIAGAIVMEKPQVEIFVVRNSADMFQEKEKSDATSIEKQFPSQISGNYCSLFRKFKQAKECLKLYLYLKYVIAEIANEVESMFMCIFFFLLYFVMLIVGVNYEFSEKVDCIADPLLSVSVIESGLIGCLVNMISLMYLFTGVRQRYVEKCRCIFQCVLFVNNVLGLFHVYSIWKPDVLDTVNPDYCHFQLYWISFFCFHCAAVFYIVIFSLLLGGTDLLFCLK</sequence>
<feature type="transmembrane region" description="Helical" evidence="1">
    <location>
        <begin position="215"/>
        <end position="238"/>
    </location>
</feature>
<dbReference type="Proteomes" id="UP001054945">
    <property type="component" value="Unassembled WGS sequence"/>
</dbReference>
<feature type="transmembrane region" description="Helical" evidence="1">
    <location>
        <begin position="107"/>
        <end position="127"/>
    </location>
</feature>
<protein>
    <submittedName>
        <fullName evidence="2">Uncharacterized protein</fullName>
    </submittedName>
</protein>
<comment type="caution">
    <text evidence="2">The sequence shown here is derived from an EMBL/GenBank/DDBJ whole genome shotgun (WGS) entry which is preliminary data.</text>
</comment>
<reference evidence="2 3" key="1">
    <citation type="submission" date="2021-06" db="EMBL/GenBank/DDBJ databases">
        <title>Caerostris extrusa draft genome.</title>
        <authorList>
            <person name="Kono N."/>
            <person name="Arakawa K."/>
        </authorList>
    </citation>
    <scope>NUCLEOTIDE SEQUENCE [LARGE SCALE GENOMIC DNA]</scope>
</reference>
<dbReference type="AlphaFoldDB" id="A0AAV4RW52"/>
<proteinExistence type="predicted"/>
<evidence type="ECO:0000313" key="2">
    <source>
        <dbReference type="EMBL" id="GIY25879.1"/>
    </source>
</evidence>
<evidence type="ECO:0000313" key="3">
    <source>
        <dbReference type="Proteomes" id="UP001054945"/>
    </source>
</evidence>
<dbReference type="EMBL" id="BPLR01008597">
    <property type="protein sequence ID" value="GIY25879.1"/>
    <property type="molecule type" value="Genomic_DNA"/>
</dbReference>
<feature type="transmembrane region" description="Helical" evidence="1">
    <location>
        <begin position="139"/>
        <end position="165"/>
    </location>
</feature>
<name>A0AAV4RW52_CAEEX</name>
<keyword evidence="1" id="KW-1133">Transmembrane helix</keyword>
<organism evidence="2 3">
    <name type="scientific">Caerostris extrusa</name>
    <name type="common">Bark spider</name>
    <name type="synonym">Caerostris bankana</name>
    <dbReference type="NCBI Taxonomy" id="172846"/>
    <lineage>
        <taxon>Eukaryota</taxon>
        <taxon>Metazoa</taxon>
        <taxon>Ecdysozoa</taxon>
        <taxon>Arthropoda</taxon>
        <taxon>Chelicerata</taxon>
        <taxon>Arachnida</taxon>
        <taxon>Araneae</taxon>
        <taxon>Araneomorphae</taxon>
        <taxon>Entelegynae</taxon>
        <taxon>Araneoidea</taxon>
        <taxon>Araneidae</taxon>
        <taxon>Caerostris</taxon>
    </lineage>
</organism>
<feature type="transmembrane region" description="Helical" evidence="1">
    <location>
        <begin position="177"/>
        <end position="195"/>
    </location>
</feature>